<comment type="caution">
    <text evidence="4">The sequence shown here is derived from an EMBL/GenBank/DDBJ whole genome shotgun (WGS) entry which is preliminary data.</text>
</comment>
<evidence type="ECO:0000313" key="5">
    <source>
        <dbReference type="Proteomes" id="UP000718593"/>
    </source>
</evidence>
<evidence type="ECO:0000313" key="4">
    <source>
        <dbReference type="EMBL" id="MBF1165760.1"/>
    </source>
</evidence>
<dbReference type="SUPFAM" id="SSF53850">
    <property type="entry name" value="Periplasmic binding protein-like II"/>
    <property type="match status" value="1"/>
</dbReference>
<dbReference type="Proteomes" id="UP000718593">
    <property type="component" value="Unassembled WGS sequence"/>
</dbReference>
<name>A0A930BXX5_9RHOO</name>
<dbReference type="Pfam" id="PF13379">
    <property type="entry name" value="NMT1_2"/>
    <property type="match status" value="1"/>
</dbReference>
<sequence>MGKEDECGFHDSGFVDLAPLSQIARSGLAIMARGQAHRTQGGHNLHISAHKVQKSSIPLFSAHSLFGIIAAHMNRRQLIQALLALLGTSLGLSGCARGTPVTVGIHPWPGYEPLLLARDFGWLGEAVVLHEGSNAGDSIAGLKDGKLNAACLTLDEVLSVRASGVPLTVILITNESVGADVVLARPDIRTPAEVKGKRIAVEQGALGSLVLQKLLAAGGMTAADIDLVDAPPSAQRALWQAGKIDAAISYPPFAAQLIDEGAVRIFDSRQFPHTVFDTLAVRRDRLAQLDSALHALINGHLRALEHLRASREDALRRIAARRGLSFEEAEATYRGLHLPALSDNRRLLMPEGGLIAAARSLSQLMHASGLLAVPDTLTGLVNANYLPRGN</sequence>
<dbReference type="Gene3D" id="3.40.190.10">
    <property type="entry name" value="Periplasmic binding protein-like II"/>
    <property type="match status" value="2"/>
</dbReference>
<dbReference type="PANTHER" id="PTHR30024">
    <property type="entry name" value="ALIPHATIC SULFONATES-BINDING PROTEIN-RELATED"/>
    <property type="match status" value="1"/>
</dbReference>
<dbReference type="GO" id="GO:0042597">
    <property type="term" value="C:periplasmic space"/>
    <property type="evidence" value="ECO:0007669"/>
    <property type="project" value="UniProtKB-SubCell"/>
</dbReference>
<reference evidence="4" key="1">
    <citation type="submission" date="2020-04" db="EMBL/GenBank/DDBJ databases">
        <title>Deep metagenomics examines the oral microbiome during advanced dental caries in children, revealing novel taxa and co-occurrences with host molecules.</title>
        <authorList>
            <person name="Baker J.L."/>
            <person name="Morton J.T."/>
            <person name="Dinis M."/>
            <person name="Alvarez R."/>
            <person name="Tran N.C."/>
            <person name="Knight R."/>
            <person name="Edlund A."/>
        </authorList>
    </citation>
    <scope>NUCLEOTIDE SEQUENCE</scope>
    <source>
        <strain evidence="4">JCVI_32_bin.24</strain>
    </source>
</reference>
<dbReference type="AlphaFoldDB" id="A0A930BXX5"/>
<proteinExistence type="inferred from homology"/>
<dbReference type="PANTHER" id="PTHR30024:SF47">
    <property type="entry name" value="TAURINE-BINDING PERIPLASMIC PROTEIN"/>
    <property type="match status" value="1"/>
</dbReference>
<dbReference type="EMBL" id="JABZMI010000272">
    <property type="protein sequence ID" value="MBF1165760.1"/>
    <property type="molecule type" value="Genomic_DNA"/>
</dbReference>
<evidence type="ECO:0000256" key="2">
    <source>
        <dbReference type="ARBA" id="ARBA00010742"/>
    </source>
</evidence>
<evidence type="ECO:0000256" key="1">
    <source>
        <dbReference type="ARBA" id="ARBA00004418"/>
    </source>
</evidence>
<protein>
    <submittedName>
        <fullName evidence="4">ABC transporter substrate-binding protein</fullName>
    </submittedName>
</protein>
<comment type="subcellular location">
    <subcellularLocation>
        <location evidence="1">Periplasm</location>
    </subcellularLocation>
</comment>
<comment type="similarity">
    <text evidence="2">Belongs to the bacterial solute-binding protein SsuA/TauA family.</text>
</comment>
<accession>A0A930BXX5</accession>
<gene>
    <name evidence="4" type="ORF">HXL68_12075</name>
</gene>
<organism evidence="4 5">
    <name type="scientific">Dechloromonas agitata</name>
    <dbReference type="NCBI Taxonomy" id="73030"/>
    <lineage>
        <taxon>Bacteria</taxon>
        <taxon>Pseudomonadati</taxon>
        <taxon>Pseudomonadota</taxon>
        <taxon>Betaproteobacteria</taxon>
        <taxon>Rhodocyclales</taxon>
        <taxon>Azonexaceae</taxon>
        <taxon>Dechloromonas</taxon>
    </lineage>
</organism>
<evidence type="ECO:0000256" key="3">
    <source>
        <dbReference type="ARBA" id="ARBA00022729"/>
    </source>
</evidence>
<keyword evidence="3" id="KW-0732">Signal</keyword>